<feature type="region of interest" description="Disordered" evidence="14">
    <location>
        <begin position="132"/>
        <end position="162"/>
    </location>
</feature>
<feature type="domain" description="Pyruvate kinase C-terminal" evidence="16">
    <location>
        <begin position="529"/>
        <end position="641"/>
    </location>
</feature>
<keyword evidence="11" id="KW-0670">Pyruvate</keyword>
<keyword evidence="9 13" id="KW-0460">Magnesium</keyword>
<dbReference type="InterPro" id="IPR015806">
    <property type="entry name" value="Pyrv_Knase_insert_dom_sf"/>
</dbReference>
<dbReference type="InterPro" id="IPR040442">
    <property type="entry name" value="Pyrv_kinase-like_dom_sf"/>
</dbReference>
<dbReference type="InterPro" id="IPR015795">
    <property type="entry name" value="Pyrv_Knase_C"/>
</dbReference>
<evidence type="ECO:0000256" key="3">
    <source>
        <dbReference type="ARBA" id="ARBA00012142"/>
    </source>
</evidence>
<keyword evidence="8" id="KW-0067">ATP-binding</keyword>
<evidence type="ECO:0000256" key="8">
    <source>
        <dbReference type="ARBA" id="ARBA00022840"/>
    </source>
</evidence>
<evidence type="ECO:0000256" key="11">
    <source>
        <dbReference type="ARBA" id="ARBA00023317"/>
    </source>
</evidence>
<evidence type="ECO:0000256" key="12">
    <source>
        <dbReference type="NCBIfam" id="TIGR01064"/>
    </source>
</evidence>
<dbReference type="NCBIfam" id="NF004978">
    <property type="entry name" value="PRK06354.1"/>
    <property type="match status" value="1"/>
</dbReference>
<organism evidence="17 18">
    <name type="scientific">Paraburkholderia phenoliruptrix</name>
    <dbReference type="NCBI Taxonomy" id="252970"/>
    <lineage>
        <taxon>Bacteria</taxon>
        <taxon>Pseudomonadati</taxon>
        <taxon>Pseudomonadota</taxon>
        <taxon>Betaproteobacteria</taxon>
        <taxon>Burkholderiales</taxon>
        <taxon>Burkholderiaceae</taxon>
        <taxon>Paraburkholderia</taxon>
    </lineage>
</organism>
<dbReference type="PRINTS" id="PR01050">
    <property type="entry name" value="PYRUVTKNASE"/>
</dbReference>
<dbReference type="PANTHER" id="PTHR11817">
    <property type="entry name" value="PYRUVATE KINASE"/>
    <property type="match status" value="1"/>
</dbReference>
<dbReference type="GO" id="GO:0016301">
    <property type="term" value="F:kinase activity"/>
    <property type="evidence" value="ECO:0007669"/>
    <property type="project" value="UniProtKB-KW"/>
</dbReference>
<comment type="pathway">
    <text evidence="1 13">Carbohydrate degradation; glycolysis; pyruvate from D-glyceraldehyde 3-phosphate: step 5/5.</text>
</comment>
<evidence type="ECO:0000256" key="1">
    <source>
        <dbReference type="ARBA" id="ARBA00004997"/>
    </source>
</evidence>
<keyword evidence="10 13" id="KW-0324">Glycolysis</keyword>
<dbReference type="SUPFAM" id="SSF52935">
    <property type="entry name" value="PK C-terminal domain-like"/>
    <property type="match status" value="1"/>
</dbReference>
<evidence type="ECO:0000313" key="17">
    <source>
        <dbReference type="EMBL" id="CAB4049333.1"/>
    </source>
</evidence>
<dbReference type="GO" id="GO:0004743">
    <property type="term" value="F:pyruvate kinase activity"/>
    <property type="evidence" value="ECO:0007669"/>
    <property type="project" value="UniProtKB-UniRule"/>
</dbReference>
<dbReference type="InterPro" id="IPR015793">
    <property type="entry name" value="Pyrv_Knase_brl"/>
</dbReference>
<feature type="compositionally biased region" description="Polar residues" evidence="14">
    <location>
        <begin position="132"/>
        <end position="144"/>
    </location>
</feature>
<dbReference type="Gene3D" id="3.20.20.60">
    <property type="entry name" value="Phosphoenolpyruvate-binding domains"/>
    <property type="match status" value="1"/>
</dbReference>
<evidence type="ECO:0000256" key="7">
    <source>
        <dbReference type="ARBA" id="ARBA00022777"/>
    </source>
</evidence>
<dbReference type="SUPFAM" id="SSF51621">
    <property type="entry name" value="Phosphoenolpyruvate/pyruvate domain"/>
    <property type="match status" value="1"/>
</dbReference>
<evidence type="ECO:0000313" key="18">
    <source>
        <dbReference type="Proteomes" id="UP000494102"/>
    </source>
</evidence>
<dbReference type="InterPro" id="IPR001697">
    <property type="entry name" value="Pyr_Knase"/>
</dbReference>
<dbReference type="GO" id="GO:0000287">
    <property type="term" value="F:magnesium ion binding"/>
    <property type="evidence" value="ECO:0007669"/>
    <property type="project" value="UniProtKB-UniRule"/>
</dbReference>
<evidence type="ECO:0000259" key="16">
    <source>
        <dbReference type="Pfam" id="PF02887"/>
    </source>
</evidence>
<dbReference type="GO" id="GO:0030955">
    <property type="term" value="F:potassium ion binding"/>
    <property type="evidence" value="ECO:0007669"/>
    <property type="project" value="UniProtKB-UniRule"/>
</dbReference>
<dbReference type="Gene3D" id="3.40.1380.20">
    <property type="entry name" value="Pyruvate kinase, C-terminal domain"/>
    <property type="match status" value="1"/>
</dbReference>
<protein>
    <recommendedName>
        <fullName evidence="3 12">Pyruvate kinase</fullName>
        <ecNumber evidence="3 12">2.7.1.40</ecNumber>
    </recommendedName>
</protein>
<feature type="domain" description="Pyruvate kinase barrel" evidence="15">
    <location>
        <begin position="172"/>
        <end position="496"/>
    </location>
</feature>
<gene>
    <name evidence="17" type="ORF">LMG9964_02991</name>
</gene>
<dbReference type="Pfam" id="PF02887">
    <property type="entry name" value="PK_C"/>
    <property type="match status" value="1"/>
</dbReference>
<sequence length="647" mass="67896">MAARSPSAKSAKANAQRGKPRDTAAATAGERSARSDAATAARESELASTVAAALATTLAAAGEAGPAASQSEESGPTEAPVESTTATGVAKSSSLAADESAAPGTELPDAEVVSAPPPALRALVSNTASPHKATLVSTGAQPQAPSFGAQPPHPTRSAFPSDPIQTRRLMHRATKIVATIGPASSTPEILLQMIQAGADVVRLNFSHGTADDHRQRAEFVREAARQAGREVAIMADLQGPKIRVGKFENGKVTLTSGEPFILDADCELGNQERAGLDYKDLPRDLKPGDVLLLNDGLIVLNVQRVIGNEIHTIVKIGGDLSNNKGINRQGGGLSAPALTAKDMEDIRTAMALGVDFVAVSFPKNATDMEMARQLANIAGAPYGIKPKMIAKIERAEAIPALQGILDASDGIMVARGDLAVEVGNAAVPALQKRMIRMARESNKFVITATQMMESMIYAPVPTRAEVSDVANAVLDGTDAVMLSAESAAGKYPVQTIETMAAICVEAEKSEQSELDKDFLDRTFTRIDQSIAMGALFTAYHLGAKAIVALTESGSTALWMSRHWTHVPIFALTPRVGSERAMALYRNVTSLHLDTNTDRDTALQQALETVVSKGYASRGDMVVLTVGEPMGQAGGTNTLKIVRVGEPY</sequence>
<dbReference type="InterPro" id="IPR015813">
    <property type="entry name" value="Pyrv/PenolPyrv_kinase-like_dom"/>
</dbReference>
<comment type="similarity">
    <text evidence="2 13">Belongs to the pyruvate kinase family.</text>
</comment>
<evidence type="ECO:0000256" key="13">
    <source>
        <dbReference type="RuleBase" id="RU000504"/>
    </source>
</evidence>
<feature type="compositionally biased region" description="Low complexity" evidence="14">
    <location>
        <begin position="35"/>
        <end position="74"/>
    </location>
</feature>
<dbReference type="UniPathway" id="UPA00109">
    <property type="reaction ID" value="UER00188"/>
</dbReference>
<keyword evidence="7 13" id="KW-0418">Kinase</keyword>
<proteinExistence type="inferred from homology"/>
<accession>A0A6J5K4C4</accession>
<evidence type="ECO:0000256" key="5">
    <source>
        <dbReference type="ARBA" id="ARBA00022723"/>
    </source>
</evidence>
<reference evidence="17 18" key="1">
    <citation type="submission" date="2020-04" db="EMBL/GenBank/DDBJ databases">
        <authorList>
            <person name="De Canck E."/>
        </authorList>
    </citation>
    <scope>NUCLEOTIDE SEQUENCE [LARGE SCALE GENOMIC DNA]</scope>
    <source>
        <strain evidence="17 18">LMG 9964</strain>
    </source>
</reference>
<dbReference type="InterPro" id="IPR011037">
    <property type="entry name" value="Pyrv_Knase-like_insert_dom_sf"/>
</dbReference>
<dbReference type="GO" id="GO:0005524">
    <property type="term" value="F:ATP binding"/>
    <property type="evidence" value="ECO:0007669"/>
    <property type="project" value="UniProtKB-KW"/>
</dbReference>
<dbReference type="Pfam" id="PF00224">
    <property type="entry name" value="PK"/>
    <property type="match status" value="1"/>
</dbReference>
<evidence type="ECO:0000256" key="10">
    <source>
        <dbReference type="ARBA" id="ARBA00023152"/>
    </source>
</evidence>
<evidence type="ECO:0000259" key="15">
    <source>
        <dbReference type="Pfam" id="PF00224"/>
    </source>
</evidence>
<evidence type="ECO:0000256" key="2">
    <source>
        <dbReference type="ARBA" id="ARBA00008663"/>
    </source>
</evidence>
<feature type="region of interest" description="Disordered" evidence="14">
    <location>
        <begin position="1"/>
        <end position="112"/>
    </location>
</feature>
<dbReference type="Proteomes" id="UP000494102">
    <property type="component" value="Unassembled WGS sequence"/>
</dbReference>
<dbReference type="FunFam" id="2.40.33.10:FF:000001">
    <property type="entry name" value="Pyruvate kinase"/>
    <property type="match status" value="1"/>
</dbReference>
<dbReference type="NCBIfam" id="NF004491">
    <property type="entry name" value="PRK05826.1"/>
    <property type="match status" value="1"/>
</dbReference>
<dbReference type="NCBIfam" id="TIGR01064">
    <property type="entry name" value="pyruv_kin"/>
    <property type="match status" value="1"/>
</dbReference>
<evidence type="ECO:0000256" key="14">
    <source>
        <dbReference type="SAM" id="MobiDB-lite"/>
    </source>
</evidence>
<feature type="compositionally biased region" description="Polar residues" evidence="14">
    <location>
        <begin position="82"/>
        <end position="95"/>
    </location>
</feature>
<keyword evidence="5" id="KW-0479">Metal-binding</keyword>
<evidence type="ECO:0000256" key="9">
    <source>
        <dbReference type="ARBA" id="ARBA00022842"/>
    </source>
</evidence>
<dbReference type="EC" id="2.7.1.40" evidence="3 12"/>
<name>A0A6J5K4C4_9BURK</name>
<evidence type="ECO:0000256" key="6">
    <source>
        <dbReference type="ARBA" id="ARBA00022741"/>
    </source>
</evidence>
<keyword evidence="4 13" id="KW-0808">Transferase</keyword>
<keyword evidence="6" id="KW-0547">Nucleotide-binding</keyword>
<feature type="compositionally biased region" description="Low complexity" evidence="14">
    <location>
        <begin position="1"/>
        <end position="15"/>
    </location>
</feature>
<dbReference type="Gene3D" id="2.40.33.10">
    <property type="entry name" value="PK beta-barrel domain-like"/>
    <property type="match status" value="1"/>
</dbReference>
<dbReference type="InterPro" id="IPR036918">
    <property type="entry name" value="Pyrv_Knase_C_sf"/>
</dbReference>
<evidence type="ECO:0000256" key="4">
    <source>
        <dbReference type="ARBA" id="ARBA00022679"/>
    </source>
</evidence>
<comment type="catalytic activity">
    <reaction evidence="13">
        <text>pyruvate + ATP = phosphoenolpyruvate + ADP + H(+)</text>
        <dbReference type="Rhea" id="RHEA:18157"/>
        <dbReference type="ChEBI" id="CHEBI:15361"/>
        <dbReference type="ChEBI" id="CHEBI:15378"/>
        <dbReference type="ChEBI" id="CHEBI:30616"/>
        <dbReference type="ChEBI" id="CHEBI:58702"/>
        <dbReference type="ChEBI" id="CHEBI:456216"/>
        <dbReference type="EC" id="2.7.1.40"/>
    </reaction>
</comment>
<dbReference type="AlphaFoldDB" id="A0A6J5K4C4"/>
<dbReference type="EMBL" id="CADILN010000003">
    <property type="protein sequence ID" value="CAB4049333.1"/>
    <property type="molecule type" value="Genomic_DNA"/>
</dbReference>
<dbReference type="SUPFAM" id="SSF50800">
    <property type="entry name" value="PK beta-barrel domain-like"/>
    <property type="match status" value="1"/>
</dbReference>